<dbReference type="GO" id="GO:0016020">
    <property type="term" value="C:membrane"/>
    <property type="evidence" value="ECO:0007669"/>
    <property type="project" value="UniProtKB-SubCell"/>
</dbReference>
<comment type="subcellular location">
    <subcellularLocation>
        <location evidence="1">Membrane</location>
        <topology evidence="1">Multi-pass membrane protein</topology>
    </subcellularLocation>
</comment>
<dbReference type="GO" id="GO:0030416">
    <property type="term" value="P:methylamine metabolic process"/>
    <property type="evidence" value="ECO:0007669"/>
    <property type="project" value="InterPro"/>
</dbReference>
<sequence length="157" mass="17718">MKKGVSFNSFLLALLRIGMGLFFLYTAVMKVGDLGETAQFLTRSRLLPEAFSMPLACLGLSMEFVVGICLLLRFRYKGASLWGVVMTSVFLVLYAQAWARGLELSCNCMGSSHEIVNYPLDTGVRMLLLGAMLLLFWDACYREQMDQETRRLDFSEL</sequence>
<feature type="transmembrane region" description="Helical" evidence="5">
    <location>
        <begin position="123"/>
        <end position="141"/>
    </location>
</feature>
<protein>
    <submittedName>
        <fullName evidence="7">DoxX family membrane protein</fullName>
    </submittedName>
</protein>
<evidence type="ECO:0000256" key="4">
    <source>
        <dbReference type="ARBA" id="ARBA00023136"/>
    </source>
</evidence>
<keyword evidence="2 5" id="KW-0812">Transmembrane</keyword>
<feature type="transmembrane region" description="Helical" evidence="5">
    <location>
        <begin position="12"/>
        <end position="31"/>
    </location>
</feature>
<dbReference type="InterPro" id="IPR009908">
    <property type="entry name" value="Methylamine_util_MauE"/>
</dbReference>
<dbReference type="Proteomes" id="UP000823964">
    <property type="component" value="Unassembled WGS sequence"/>
</dbReference>
<organism evidence="7 8">
    <name type="scientific">Candidatus Akkermansia intestinigallinarum</name>
    <dbReference type="NCBI Taxonomy" id="2838431"/>
    <lineage>
        <taxon>Bacteria</taxon>
        <taxon>Pseudomonadati</taxon>
        <taxon>Verrucomicrobiota</taxon>
        <taxon>Verrucomicrobiia</taxon>
        <taxon>Verrucomicrobiales</taxon>
        <taxon>Akkermansiaceae</taxon>
        <taxon>Akkermansia</taxon>
    </lineage>
</organism>
<evidence type="ECO:0000256" key="5">
    <source>
        <dbReference type="SAM" id="Phobius"/>
    </source>
</evidence>
<dbReference type="Pfam" id="PF07291">
    <property type="entry name" value="MauE"/>
    <property type="match status" value="1"/>
</dbReference>
<comment type="caution">
    <text evidence="7">The sequence shown here is derived from an EMBL/GenBank/DDBJ whole genome shotgun (WGS) entry which is preliminary data.</text>
</comment>
<feature type="transmembrane region" description="Helical" evidence="5">
    <location>
        <begin position="79"/>
        <end position="99"/>
    </location>
</feature>
<accession>A0A9D1VB66</accession>
<gene>
    <name evidence="7" type="ORF">H9862_04950</name>
</gene>
<keyword evidence="3 5" id="KW-1133">Transmembrane helix</keyword>
<evidence type="ECO:0000256" key="1">
    <source>
        <dbReference type="ARBA" id="ARBA00004141"/>
    </source>
</evidence>
<feature type="domain" description="Methylamine utilisation protein MauE" evidence="6">
    <location>
        <begin position="10"/>
        <end position="137"/>
    </location>
</feature>
<evidence type="ECO:0000313" key="7">
    <source>
        <dbReference type="EMBL" id="HIX19937.1"/>
    </source>
</evidence>
<evidence type="ECO:0000256" key="3">
    <source>
        <dbReference type="ARBA" id="ARBA00022989"/>
    </source>
</evidence>
<reference evidence="7" key="1">
    <citation type="journal article" date="2021" name="PeerJ">
        <title>Extensive microbial diversity within the chicken gut microbiome revealed by metagenomics and culture.</title>
        <authorList>
            <person name="Gilroy R."/>
            <person name="Ravi A."/>
            <person name="Getino M."/>
            <person name="Pursley I."/>
            <person name="Horton D.L."/>
            <person name="Alikhan N.F."/>
            <person name="Baker D."/>
            <person name="Gharbi K."/>
            <person name="Hall N."/>
            <person name="Watson M."/>
            <person name="Adriaenssens E.M."/>
            <person name="Foster-Nyarko E."/>
            <person name="Jarju S."/>
            <person name="Secka A."/>
            <person name="Antonio M."/>
            <person name="Oren A."/>
            <person name="Chaudhuri R.R."/>
            <person name="La Ragione R."/>
            <person name="Hildebrand F."/>
            <person name="Pallen M.J."/>
        </authorList>
    </citation>
    <scope>NUCLEOTIDE SEQUENCE</scope>
    <source>
        <strain evidence="7">14975</strain>
    </source>
</reference>
<evidence type="ECO:0000259" key="6">
    <source>
        <dbReference type="Pfam" id="PF07291"/>
    </source>
</evidence>
<reference evidence="7" key="2">
    <citation type="submission" date="2021-04" db="EMBL/GenBank/DDBJ databases">
        <authorList>
            <person name="Gilroy R."/>
        </authorList>
    </citation>
    <scope>NUCLEOTIDE SEQUENCE</scope>
    <source>
        <strain evidence="7">14975</strain>
    </source>
</reference>
<dbReference type="EMBL" id="DXFQ01000086">
    <property type="protein sequence ID" value="HIX19937.1"/>
    <property type="molecule type" value="Genomic_DNA"/>
</dbReference>
<proteinExistence type="predicted"/>
<feature type="transmembrane region" description="Helical" evidence="5">
    <location>
        <begin position="51"/>
        <end position="72"/>
    </location>
</feature>
<evidence type="ECO:0000313" key="8">
    <source>
        <dbReference type="Proteomes" id="UP000823964"/>
    </source>
</evidence>
<name>A0A9D1VB66_9BACT</name>
<evidence type="ECO:0000256" key="2">
    <source>
        <dbReference type="ARBA" id="ARBA00022692"/>
    </source>
</evidence>
<keyword evidence="4 5" id="KW-0472">Membrane</keyword>
<dbReference type="AlphaFoldDB" id="A0A9D1VB66"/>